<dbReference type="SUPFAM" id="SSF52172">
    <property type="entry name" value="CheY-like"/>
    <property type="match status" value="1"/>
</dbReference>
<feature type="domain" description="Histidine kinase" evidence="5">
    <location>
        <begin position="437"/>
        <end position="655"/>
    </location>
</feature>
<dbReference type="InterPro" id="IPR011006">
    <property type="entry name" value="CheY-like_superfamily"/>
</dbReference>
<evidence type="ECO:0000259" key="5">
    <source>
        <dbReference type="PROSITE" id="PS50109"/>
    </source>
</evidence>
<feature type="domain" description="PAC" evidence="8">
    <location>
        <begin position="245"/>
        <end position="300"/>
    </location>
</feature>
<dbReference type="InterPro" id="IPR001610">
    <property type="entry name" value="PAC"/>
</dbReference>
<dbReference type="Pfam" id="PF08447">
    <property type="entry name" value="PAS_3"/>
    <property type="match status" value="1"/>
</dbReference>
<dbReference type="PROSITE" id="PS50112">
    <property type="entry name" value="PAS"/>
    <property type="match status" value="1"/>
</dbReference>
<dbReference type="SMART" id="SM00448">
    <property type="entry name" value="REC"/>
    <property type="match status" value="1"/>
</dbReference>
<comment type="catalytic activity">
    <reaction evidence="1">
        <text>ATP + protein L-histidine = ADP + protein N-phospho-L-histidine.</text>
        <dbReference type="EC" id="2.7.13.3"/>
    </reaction>
</comment>
<evidence type="ECO:0000256" key="1">
    <source>
        <dbReference type="ARBA" id="ARBA00000085"/>
    </source>
</evidence>
<organism evidence="9 10">
    <name type="scientific">Massilia agrisoli</name>
    <dbReference type="NCBI Taxonomy" id="2892444"/>
    <lineage>
        <taxon>Bacteria</taxon>
        <taxon>Pseudomonadati</taxon>
        <taxon>Pseudomonadota</taxon>
        <taxon>Betaproteobacteria</taxon>
        <taxon>Burkholderiales</taxon>
        <taxon>Oxalobacteraceae</taxon>
        <taxon>Telluria group</taxon>
        <taxon>Massilia</taxon>
    </lineage>
</organism>
<dbReference type="SUPFAM" id="SSF55785">
    <property type="entry name" value="PYP-like sensor domain (PAS domain)"/>
    <property type="match status" value="3"/>
</dbReference>
<dbReference type="SMART" id="SM00091">
    <property type="entry name" value="PAS"/>
    <property type="match status" value="3"/>
</dbReference>
<evidence type="ECO:0000313" key="10">
    <source>
        <dbReference type="Proteomes" id="UP001198701"/>
    </source>
</evidence>
<dbReference type="PROSITE" id="PS50109">
    <property type="entry name" value="HIS_KIN"/>
    <property type="match status" value="1"/>
</dbReference>
<dbReference type="Gene3D" id="3.30.450.20">
    <property type="entry name" value="PAS domain"/>
    <property type="match status" value="3"/>
</dbReference>
<sequence>MREDIAPMPAFLTGGGQTGALMRSLDWSRSALGPPAHWPQSLSAVVGLMLNTSFPMFVAWGPQLSFLYNDAYVEVLGGKHPDAMGRPFHDIWSEIWDDIYPIIELAMAGQSTYHKNLPLAMLRKGFLEQTWFTFSYAPMRDEAGNVSGVYCACTETTEQVLAETHRLHELDRLRQLFYQAPGIIAVLRDANHVFEIANEAYLELIGERGDIIGKPAREVLPDVEGQVFFDLLDRVYASGEPFIGREIPIMLKRSSDGAVEQRYLNFVYQPTRDHLGQVSGIFVEGSDVTDAVLANRALRENEQRLRDLANTIPHMAWMADAGGQLHWYNDRWFDYTGSTPEQLEEGRWLDFIHPDDRALLVAERARGHASGEPYEVKARIRSAQGEYRTYFIRAAPLHDSTGTIVQWFGTDTDVTAIETAQSELRAANRRKDEFLAMLAHELRNPLAPISTAAELLKLTALDEHRVRQTSNIIGRQVAHMTKLVDDLLDVSRVTRGLVTLQEEPLVVGSLVADAVEQVHSLLEDKHHHFTIDAPGESLGIRGDRTRLIQVFSNLLNNAAKYTPANGRITLRLRAVEGQAEIRVEDNGIGIAAPLLPYIFDLFTQAERSPDRSQGGLGLGLALVKSLVELHGGAVWAESGGPGKGSRFTVRLPLVDASAADPAASARQGQAVPAGDGLQLMVVDDNRDAAQTLSMLLEAVGHRVAVSYDASEAIDEAQRCRPALLFLDIGLPDIDGYALARKLRAMPETAGAMLVAVTGYGQPDDKARALAAGFDRHLVKPVRMEEVLALVDEAAARP</sequence>
<dbReference type="CDD" id="cd17580">
    <property type="entry name" value="REC_2_DhkD-like"/>
    <property type="match status" value="1"/>
</dbReference>
<dbReference type="Gene3D" id="3.40.50.2300">
    <property type="match status" value="1"/>
</dbReference>
<dbReference type="Pfam" id="PF02518">
    <property type="entry name" value="HATPase_c"/>
    <property type="match status" value="1"/>
</dbReference>
<evidence type="ECO:0000259" key="7">
    <source>
        <dbReference type="PROSITE" id="PS50112"/>
    </source>
</evidence>
<dbReference type="InterPro" id="IPR005467">
    <property type="entry name" value="His_kinase_dom"/>
</dbReference>
<dbReference type="InterPro" id="IPR035965">
    <property type="entry name" value="PAS-like_dom_sf"/>
</dbReference>
<dbReference type="SMART" id="SM00388">
    <property type="entry name" value="HisKA"/>
    <property type="match status" value="1"/>
</dbReference>
<dbReference type="NCBIfam" id="TIGR00229">
    <property type="entry name" value="sensory_box"/>
    <property type="match status" value="1"/>
</dbReference>
<dbReference type="Gene3D" id="3.30.565.10">
    <property type="entry name" value="Histidine kinase-like ATPase, C-terminal domain"/>
    <property type="match status" value="1"/>
</dbReference>
<dbReference type="InterPro" id="IPR003594">
    <property type="entry name" value="HATPase_dom"/>
</dbReference>
<dbReference type="Pfam" id="PF00512">
    <property type="entry name" value="HisKA"/>
    <property type="match status" value="1"/>
</dbReference>
<feature type="domain" description="PAC" evidence="8">
    <location>
        <begin position="374"/>
        <end position="426"/>
    </location>
</feature>
<dbReference type="PRINTS" id="PR00344">
    <property type="entry name" value="BCTRLSENSOR"/>
</dbReference>
<proteinExistence type="predicted"/>
<dbReference type="InterPro" id="IPR000014">
    <property type="entry name" value="PAS"/>
</dbReference>
<dbReference type="Proteomes" id="UP001198701">
    <property type="component" value="Unassembled WGS sequence"/>
</dbReference>
<dbReference type="SMART" id="SM00387">
    <property type="entry name" value="HATPase_c"/>
    <property type="match status" value="1"/>
</dbReference>
<name>A0ABS8IWP0_9BURK</name>
<keyword evidence="3 4" id="KW-0597">Phosphoprotein</keyword>
<dbReference type="InterPro" id="IPR003661">
    <property type="entry name" value="HisK_dim/P_dom"/>
</dbReference>
<dbReference type="PROSITE" id="PS50110">
    <property type="entry name" value="RESPONSE_REGULATORY"/>
    <property type="match status" value="1"/>
</dbReference>
<evidence type="ECO:0000259" key="8">
    <source>
        <dbReference type="PROSITE" id="PS50113"/>
    </source>
</evidence>
<dbReference type="InterPro" id="IPR000700">
    <property type="entry name" value="PAS-assoc_C"/>
</dbReference>
<evidence type="ECO:0000313" key="9">
    <source>
        <dbReference type="EMBL" id="MCC6071644.1"/>
    </source>
</evidence>
<evidence type="ECO:0000256" key="2">
    <source>
        <dbReference type="ARBA" id="ARBA00012438"/>
    </source>
</evidence>
<dbReference type="CDD" id="cd00082">
    <property type="entry name" value="HisKA"/>
    <property type="match status" value="1"/>
</dbReference>
<dbReference type="Pfam" id="PF00072">
    <property type="entry name" value="Response_reg"/>
    <property type="match status" value="1"/>
</dbReference>
<dbReference type="RefSeq" id="WP_229432542.1">
    <property type="nucleotide sequence ID" value="NZ_JAJHPV010000013.1"/>
</dbReference>
<dbReference type="PANTHER" id="PTHR43547:SF2">
    <property type="entry name" value="HYBRID SIGNAL TRANSDUCTION HISTIDINE KINASE C"/>
    <property type="match status" value="1"/>
</dbReference>
<evidence type="ECO:0000259" key="6">
    <source>
        <dbReference type="PROSITE" id="PS50110"/>
    </source>
</evidence>
<comment type="caution">
    <text evidence="9">The sequence shown here is derived from an EMBL/GenBank/DDBJ whole genome shotgun (WGS) entry which is preliminary data.</text>
</comment>
<feature type="domain" description="PAS" evidence="7">
    <location>
        <begin position="301"/>
        <end position="360"/>
    </location>
</feature>
<dbReference type="InterPro" id="IPR036890">
    <property type="entry name" value="HATPase_C_sf"/>
</dbReference>
<dbReference type="InterPro" id="IPR013656">
    <property type="entry name" value="PAS_4"/>
</dbReference>
<dbReference type="PANTHER" id="PTHR43547">
    <property type="entry name" value="TWO-COMPONENT HISTIDINE KINASE"/>
    <property type="match status" value="1"/>
</dbReference>
<dbReference type="InterPro" id="IPR001789">
    <property type="entry name" value="Sig_transdc_resp-reg_receiver"/>
</dbReference>
<gene>
    <name evidence="9" type="ORF">LMJ30_11800</name>
</gene>
<keyword evidence="10" id="KW-1185">Reference proteome</keyword>
<dbReference type="SUPFAM" id="SSF47384">
    <property type="entry name" value="Homodimeric domain of signal transducing histidine kinase"/>
    <property type="match status" value="1"/>
</dbReference>
<dbReference type="InterPro" id="IPR013655">
    <property type="entry name" value="PAS_fold_3"/>
</dbReference>
<dbReference type="CDD" id="cd00075">
    <property type="entry name" value="HATPase"/>
    <property type="match status" value="1"/>
</dbReference>
<dbReference type="SMART" id="SM00086">
    <property type="entry name" value="PAC"/>
    <property type="match status" value="3"/>
</dbReference>
<feature type="modified residue" description="4-aspartylphosphate" evidence="4">
    <location>
        <position position="727"/>
    </location>
</feature>
<reference evidence="9 10" key="1">
    <citation type="submission" date="2021-11" db="EMBL/GenBank/DDBJ databases">
        <authorList>
            <person name="Huq M.A."/>
        </authorList>
    </citation>
    <scope>NUCLEOTIDE SEQUENCE [LARGE SCALE GENOMIC DNA]</scope>
    <source>
        <strain evidence="9 10">MAHUQ-52</strain>
    </source>
</reference>
<accession>A0ABS8IWP0</accession>
<dbReference type="Pfam" id="PF08448">
    <property type="entry name" value="PAS_4"/>
    <property type="match status" value="2"/>
</dbReference>
<dbReference type="InterPro" id="IPR004358">
    <property type="entry name" value="Sig_transdc_His_kin-like_C"/>
</dbReference>
<evidence type="ECO:0000256" key="3">
    <source>
        <dbReference type="ARBA" id="ARBA00022553"/>
    </source>
</evidence>
<dbReference type="SUPFAM" id="SSF55874">
    <property type="entry name" value="ATPase domain of HSP90 chaperone/DNA topoisomerase II/histidine kinase"/>
    <property type="match status" value="1"/>
</dbReference>
<dbReference type="InterPro" id="IPR036097">
    <property type="entry name" value="HisK_dim/P_sf"/>
</dbReference>
<dbReference type="PROSITE" id="PS50113">
    <property type="entry name" value="PAC"/>
    <property type="match status" value="2"/>
</dbReference>
<feature type="domain" description="Response regulatory" evidence="6">
    <location>
        <begin position="678"/>
        <end position="794"/>
    </location>
</feature>
<protein>
    <recommendedName>
        <fullName evidence="2">histidine kinase</fullName>
        <ecNumber evidence="2">2.7.13.3</ecNumber>
    </recommendedName>
</protein>
<dbReference type="CDD" id="cd00130">
    <property type="entry name" value="PAS"/>
    <property type="match status" value="1"/>
</dbReference>
<dbReference type="EMBL" id="JAJHPV010000013">
    <property type="protein sequence ID" value="MCC6071644.1"/>
    <property type="molecule type" value="Genomic_DNA"/>
</dbReference>
<dbReference type="Gene3D" id="1.10.287.130">
    <property type="match status" value="1"/>
</dbReference>
<dbReference type="EC" id="2.7.13.3" evidence="2"/>
<evidence type="ECO:0000256" key="4">
    <source>
        <dbReference type="PROSITE-ProRule" id="PRU00169"/>
    </source>
</evidence>